<dbReference type="PANTHER" id="PTHR42080:SF1">
    <property type="entry name" value="SRR1-LIKE DOMAIN-CONTAINING PROTEIN"/>
    <property type="match status" value="1"/>
</dbReference>
<dbReference type="EMBL" id="KL584982">
    <property type="protein sequence ID" value="KEQ84498.1"/>
    <property type="molecule type" value="Genomic_DNA"/>
</dbReference>
<feature type="region of interest" description="Disordered" evidence="1">
    <location>
        <begin position="1"/>
        <end position="21"/>
    </location>
</feature>
<keyword evidence="4" id="KW-1185">Reference proteome</keyword>
<name>A0A074XGC8_AURPU</name>
<dbReference type="OrthoDB" id="3829956at2759"/>
<evidence type="ECO:0000313" key="3">
    <source>
        <dbReference type="EMBL" id="KEQ84498.1"/>
    </source>
</evidence>
<protein>
    <recommendedName>
        <fullName evidence="2">SRR1-like domain-containing protein</fullName>
    </recommendedName>
</protein>
<accession>A0A074XGC8</accession>
<dbReference type="HOGENOM" id="CLU_909068_0_0_1"/>
<evidence type="ECO:0000259" key="2">
    <source>
        <dbReference type="Pfam" id="PF07985"/>
    </source>
</evidence>
<dbReference type="AlphaFoldDB" id="A0A074XGC8"/>
<evidence type="ECO:0000313" key="4">
    <source>
        <dbReference type="Proteomes" id="UP000030706"/>
    </source>
</evidence>
<organism evidence="3 4">
    <name type="scientific">Aureobasidium pullulans EXF-150</name>
    <dbReference type="NCBI Taxonomy" id="1043002"/>
    <lineage>
        <taxon>Eukaryota</taxon>
        <taxon>Fungi</taxon>
        <taxon>Dikarya</taxon>
        <taxon>Ascomycota</taxon>
        <taxon>Pezizomycotina</taxon>
        <taxon>Dothideomycetes</taxon>
        <taxon>Dothideomycetidae</taxon>
        <taxon>Dothideales</taxon>
        <taxon>Saccotheciaceae</taxon>
        <taxon>Aureobasidium</taxon>
    </lineage>
</organism>
<dbReference type="GeneID" id="40752108"/>
<dbReference type="RefSeq" id="XP_029760685.1">
    <property type="nucleotide sequence ID" value="XM_029909802.1"/>
</dbReference>
<evidence type="ECO:0000256" key="1">
    <source>
        <dbReference type="SAM" id="MobiDB-lite"/>
    </source>
</evidence>
<dbReference type="Pfam" id="PF07985">
    <property type="entry name" value="SRR1"/>
    <property type="match status" value="1"/>
</dbReference>
<dbReference type="InterPro" id="IPR012942">
    <property type="entry name" value="SRR1-like"/>
</dbReference>
<feature type="domain" description="SRR1-like" evidence="2">
    <location>
        <begin position="117"/>
        <end position="244"/>
    </location>
</feature>
<sequence length="306" mass="33976">MSSNSDSASSSGSDSSSSGNSSDAAWDLLLHSIAERETWLKSYGMMPYTHMLENNEYDTEKFDAYKAIEEEGKQFPVCKETPGVLSDEFKQHLEQRKEYCLDLMAKSGARAQILCVLQTQCIEKVVVLALGSIFDCDINNTIWEHELGLILAIFHLVKRHAQRNKTPNPKLIFQDPIFCTADDRLLTDLGGEVVQSPEAFTIKHTGDKTFVVALNAPHVIAYYGIYPSSPAMCLINKIEKSIEGALECKGHAGGIRDSTDVLGVVKAFMEGRESVDMHEVVLPICPCVPSCKPSDVFENMALYWKK</sequence>
<proteinExistence type="predicted"/>
<reference evidence="3 4" key="1">
    <citation type="journal article" date="2014" name="BMC Genomics">
        <title>Genome sequencing of four Aureobasidium pullulans varieties: biotechnological potential, stress tolerance, and description of new species.</title>
        <authorList>
            <person name="Gostin Ar C."/>
            <person name="Ohm R.A."/>
            <person name="Kogej T."/>
            <person name="Sonjak S."/>
            <person name="Turk M."/>
            <person name="Zajc J."/>
            <person name="Zalar P."/>
            <person name="Grube M."/>
            <person name="Sun H."/>
            <person name="Han J."/>
            <person name="Sharma A."/>
            <person name="Chiniquy J."/>
            <person name="Ngan C.Y."/>
            <person name="Lipzen A."/>
            <person name="Barry K."/>
            <person name="Grigoriev I.V."/>
            <person name="Gunde-Cimerman N."/>
        </authorList>
    </citation>
    <scope>NUCLEOTIDE SEQUENCE [LARGE SCALE GENOMIC DNA]</scope>
    <source>
        <strain evidence="3 4">EXF-150</strain>
    </source>
</reference>
<dbReference type="PANTHER" id="PTHR42080">
    <property type="entry name" value="SRR1 DOMAIN-CONTAINING PROTEIN"/>
    <property type="match status" value="1"/>
</dbReference>
<dbReference type="Proteomes" id="UP000030706">
    <property type="component" value="Unassembled WGS sequence"/>
</dbReference>
<gene>
    <name evidence="3" type="ORF">M438DRAFT_405712</name>
</gene>